<comment type="caution">
    <text evidence="1">The sequence shown here is derived from an EMBL/GenBank/DDBJ whole genome shotgun (WGS) entry which is preliminary data.</text>
</comment>
<proteinExistence type="predicted"/>
<sequence length="53" mass="6135">MALIDMNERLELSSSDQWASKCAQCFGNRCNEVKDQNKEPSLILVMGGRFWQR</sequence>
<dbReference type="Proteomes" id="UP000037035">
    <property type="component" value="Unassembled WGS sequence"/>
</dbReference>
<gene>
    <name evidence="1" type="ORF">VP01_956g6</name>
</gene>
<dbReference type="VEuPathDB" id="FungiDB:VP01_956g6"/>
<accession>A0A0L6U691</accession>
<dbReference type="AlphaFoldDB" id="A0A0L6U691"/>
<dbReference type="EMBL" id="LAVV01015236">
    <property type="protein sequence ID" value="KNZ44038.1"/>
    <property type="molecule type" value="Genomic_DNA"/>
</dbReference>
<name>A0A0L6U691_9BASI</name>
<reference evidence="1 2" key="1">
    <citation type="submission" date="2015-08" db="EMBL/GenBank/DDBJ databases">
        <title>Next Generation Sequencing and Analysis of the Genome of Puccinia sorghi L Schw, the Causal Agent of Maize Common Rust.</title>
        <authorList>
            <person name="Rochi L."/>
            <person name="Burguener G."/>
            <person name="Darino M."/>
            <person name="Turjanski A."/>
            <person name="Kreff E."/>
            <person name="Dieguez M.J."/>
            <person name="Sacco F."/>
        </authorList>
    </citation>
    <scope>NUCLEOTIDE SEQUENCE [LARGE SCALE GENOMIC DNA]</scope>
    <source>
        <strain evidence="1 2">RO10H11247</strain>
    </source>
</reference>
<organism evidence="1 2">
    <name type="scientific">Puccinia sorghi</name>
    <dbReference type="NCBI Taxonomy" id="27349"/>
    <lineage>
        <taxon>Eukaryota</taxon>
        <taxon>Fungi</taxon>
        <taxon>Dikarya</taxon>
        <taxon>Basidiomycota</taxon>
        <taxon>Pucciniomycotina</taxon>
        <taxon>Pucciniomycetes</taxon>
        <taxon>Pucciniales</taxon>
        <taxon>Pucciniaceae</taxon>
        <taxon>Puccinia</taxon>
    </lineage>
</organism>
<evidence type="ECO:0000313" key="2">
    <source>
        <dbReference type="Proteomes" id="UP000037035"/>
    </source>
</evidence>
<evidence type="ECO:0000313" key="1">
    <source>
        <dbReference type="EMBL" id="KNZ44038.1"/>
    </source>
</evidence>
<keyword evidence="2" id="KW-1185">Reference proteome</keyword>
<protein>
    <submittedName>
        <fullName evidence="1">Uncharacterized protein</fullName>
    </submittedName>
</protein>